<dbReference type="Gene3D" id="2.40.170.20">
    <property type="entry name" value="TonB-dependent receptor, beta-barrel domain"/>
    <property type="match status" value="1"/>
</dbReference>
<evidence type="ECO:0000256" key="1">
    <source>
        <dbReference type="ARBA" id="ARBA00004571"/>
    </source>
</evidence>
<evidence type="ECO:0000259" key="11">
    <source>
        <dbReference type="Pfam" id="PF07715"/>
    </source>
</evidence>
<evidence type="ECO:0000256" key="9">
    <source>
        <dbReference type="RuleBase" id="RU003357"/>
    </source>
</evidence>
<evidence type="ECO:0000313" key="13">
    <source>
        <dbReference type="Proteomes" id="UP000297549"/>
    </source>
</evidence>
<dbReference type="NCBIfam" id="TIGR04056">
    <property type="entry name" value="OMP_RagA_SusC"/>
    <property type="match status" value="1"/>
</dbReference>
<dbReference type="InterPro" id="IPR036942">
    <property type="entry name" value="Beta-barrel_TonB_sf"/>
</dbReference>
<dbReference type="InterPro" id="IPR000531">
    <property type="entry name" value="Beta-barrel_TonB"/>
</dbReference>
<feature type="domain" description="TonB-dependent receptor plug" evidence="11">
    <location>
        <begin position="110"/>
        <end position="229"/>
    </location>
</feature>
<dbReference type="NCBIfam" id="TIGR04057">
    <property type="entry name" value="SusC_RagA_signa"/>
    <property type="match status" value="1"/>
</dbReference>
<dbReference type="Pfam" id="PF13715">
    <property type="entry name" value="CarbopepD_reg_2"/>
    <property type="match status" value="1"/>
</dbReference>
<proteinExistence type="inferred from homology"/>
<comment type="subcellular location">
    <subcellularLocation>
        <location evidence="1 8">Cell outer membrane</location>
        <topology evidence="1 8">Multi-pass membrane protein</topology>
    </subcellularLocation>
</comment>
<dbReference type="SUPFAM" id="SSF56935">
    <property type="entry name" value="Porins"/>
    <property type="match status" value="1"/>
</dbReference>
<evidence type="ECO:0000256" key="3">
    <source>
        <dbReference type="ARBA" id="ARBA00022452"/>
    </source>
</evidence>
<keyword evidence="5 9" id="KW-0798">TonB box</keyword>
<dbReference type="InterPro" id="IPR008969">
    <property type="entry name" value="CarboxyPept-like_regulatory"/>
</dbReference>
<keyword evidence="4 8" id="KW-0812">Transmembrane</keyword>
<dbReference type="InterPro" id="IPR012910">
    <property type="entry name" value="Plug_dom"/>
</dbReference>
<keyword evidence="7 8" id="KW-0998">Cell outer membrane</keyword>
<evidence type="ECO:0000256" key="5">
    <source>
        <dbReference type="ARBA" id="ARBA00023077"/>
    </source>
</evidence>
<comment type="caution">
    <text evidence="12">The sequence shown here is derived from an EMBL/GenBank/DDBJ whole genome shotgun (WGS) entry which is preliminary data.</text>
</comment>
<evidence type="ECO:0000256" key="2">
    <source>
        <dbReference type="ARBA" id="ARBA00022448"/>
    </source>
</evidence>
<dbReference type="Pfam" id="PF07715">
    <property type="entry name" value="Plug"/>
    <property type="match status" value="1"/>
</dbReference>
<dbReference type="InterPro" id="IPR039426">
    <property type="entry name" value="TonB-dep_rcpt-like"/>
</dbReference>
<dbReference type="GO" id="GO:0009279">
    <property type="term" value="C:cell outer membrane"/>
    <property type="evidence" value="ECO:0007669"/>
    <property type="project" value="UniProtKB-SubCell"/>
</dbReference>
<evidence type="ECO:0000256" key="7">
    <source>
        <dbReference type="ARBA" id="ARBA00023237"/>
    </source>
</evidence>
<evidence type="ECO:0000256" key="8">
    <source>
        <dbReference type="PROSITE-ProRule" id="PRU01360"/>
    </source>
</evidence>
<dbReference type="Gene3D" id="2.170.130.10">
    <property type="entry name" value="TonB-dependent receptor, plug domain"/>
    <property type="match status" value="1"/>
</dbReference>
<name>A0A4Z0Q085_9BACT</name>
<dbReference type="Proteomes" id="UP000297549">
    <property type="component" value="Unassembled WGS sequence"/>
</dbReference>
<dbReference type="OrthoDB" id="9768177at2"/>
<keyword evidence="12" id="KW-0675">Receptor</keyword>
<evidence type="ECO:0000259" key="10">
    <source>
        <dbReference type="Pfam" id="PF00593"/>
    </source>
</evidence>
<keyword evidence="3 8" id="KW-1134">Transmembrane beta strand</keyword>
<keyword evidence="6 8" id="KW-0472">Membrane</keyword>
<sequence>MSFLLMFTLLQQVTAQNRNISGRVTDRQTGEGLPGVTVLLKGTSNGVSTNSDGTYTLSVPSAGGTLVFSSIGYIQTERPIGAEDQLNIGLAVDSKQLSEVVVTGYGTQERRDVTGSIASVQGEAVANLATPSFAQQLAGRAAGVQVQAPSGLLGQQPRIQIRGTNSISSSTSPLIVVDGQPIFTGNTSALGNGFSNALADINPADIESYEVLKDGSATAIYGSRAANGVILITTKKGRLGKTTVSYDTYIGVAQTLKRYDVLGAEDFITISNEKQRNTNPAPGTKLLAAPYFDANGNQVSTDWQKEIFRTGFQQNHVVSVSGANEKTNYYFSAGYTDQDGVVKNNSLQRFTFRSNLDTEVKKWLRLGMNLGLSRTQTLGLNTSPNALSGNVTNALSLFPNVPARNPDGTPYQDAGGAIGQGNNATGISFAYTNIIFPLENNIFRSIGYRILGNTYLEVEPVTGLRLRSQIGTDTQMNDDFQYYDPRAGDGRALQGLVFQGFGPSVRWNLSNTASYSTTFAEAHKINAVIGTEYQKTKDYFYQAQGTGLSDRALGPNSIVSGTVATPTIFGGNGQQGLSSYFGRLNYSFKDRYLISATLRADKLSSLPAATRLGYFPGGSLGWRVSEEPFFKSSGLNSFWSDFKLRGSYAQVGNTDLGSNFPYAPLYGAGKYGAQNGLAYTQFGNDRLKWETSKKTDFGIDLGFLNNRINVNVDYYRNNIDGAILAVRTPLSLGVPNNSSYRANVGSLYNRGLEVTVNTQNIQKEGFTWSTSFNFSTNKNQITALSNNEDIISPYNITRVGESIGALFGYDYQGVNPYNGYPIYKRGNGTLIQASTDRGARQSQYYLYDANNPSAALVTTTPLAASDKFILGQTNPKYFGGLSNTLTFKGFDLDVFLRYSGGNKIFNQSRQQLLRMDFVNNSTEILDRWQKEGDVTSTPKIVQGNGAFINKEGEALTRFVEKGDFIRLQNVTLGYTLPQRFSNVVSLSRVRVFVQAQNIATITGYKGVDPEVNSNYSNSSNNNIINQQAGVDFNSNPQQRVFTGGLNVAF</sequence>
<dbReference type="Pfam" id="PF00593">
    <property type="entry name" value="TonB_dep_Rec_b-barrel"/>
    <property type="match status" value="1"/>
</dbReference>
<keyword evidence="2 8" id="KW-0813">Transport</keyword>
<comment type="similarity">
    <text evidence="8 9">Belongs to the TonB-dependent receptor family.</text>
</comment>
<evidence type="ECO:0000256" key="4">
    <source>
        <dbReference type="ARBA" id="ARBA00022692"/>
    </source>
</evidence>
<organism evidence="12 13">
    <name type="scientific">Hymenobacter aquaticus</name>
    <dbReference type="NCBI Taxonomy" id="1867101"/>
    <lineage>
        <taxon>Bacteria</taxon>
        <taxon>Pseudomonadati</taxon>
        <taxon>Bacteroidota</taxon>
        <taxon>Cytophagia</taxon>
        <taxon>Cytophagales</taxon>
        <taxon>Hymenobacteraceae</taxon>
        <taxon>Hymenobacter</taxon>
    </lineage>
</organism>
<dbReference type="InterPro" id="IPR023997">
    <property type="entry name" value="TonB-dep_OMP_SusC/RagA_CS"/>
</dbReference>
<gene>
    <name evidence="12" type="ORF">E5K00_18720</name>
</gene>
<dbReference type="InterPro" id="IPR023996">
    <property type="entry name" value="TonB-dep_OMP_SusC/RagA"/>
</dbReference>
<dbReference type="AlphaFoldDB" id="A0A4Z0Q085"/>
<accession>A0A4Z0Q085</accession>
<feature type="domain" description="TonB-dependent receptor-like beta-barrel" evidence="10">
    <location>
        <begin position="398"/>
        <end position="850"/>
    </location>
</feature>
<reference evidence="12 13" key="1">
    <citation type="submission" date="2019-04" db="EMBL/GenBank/DDBJ databases">
        <authorList>
            <person name="Feng G."/>
            <person name="Zhang J."/>
            <person name="Zhu H."/>
        </authorList>
    </citation>
    <scope>NUCLEOTIDE SEQUENCE [LARGE SCALE GENOMIC DNA]</scope>
    <source>
        <strain evidence="12 13">JCM 31653</strain>
    </source>
</reference>
<evidence type="ECO:0000313" key="12">
    <source>
        <dbReference type="EMBL" id="TGE22531.1"/>
    </source>
</evidence>
<dbReference type="Gene3D" id="2.60.40.1120">
    <property type="entry name" value="Carboxypeptidase-like, regulatory domain"/>
    <property type="match status" value="1"/>
</dbReference>
<keyword evidence="13" id="KW-1185">Reference proteome</keyword>
<dbReference type="SUPFAM" id="SSF49464">
    <property type="entry name" value="Carboxypeptidase regulatory domain-like"/>
    <property type="match status" value="1"/>
</dbReference>
<dbReference type="PROSITE" id="PS52016">
    <property type="entry name" value="TONB_DEPENDENT_REC_3"/>
    <property type="match status" value="1"/>
</dbReference>
<evidence type="ECO:0000256" key="6">
    <source>
        <dbReference type="ARBA" id="ARBA00023136"/>
    </source>
</evidence>
<dbReference type="InterPro" id="IPR037066">
    <property type="entry name" value="Plug_dom_sf"/>
</dbReference>
<protein>
    <submittedName>
        <fullName evidence="12">TonB-dependent receptor</fullName>
    </submittedName>
</protein>
<dbReference type="EMBL" id="SRLC01000002">
    <property type="protein sequence ID" value="TGE22531.1"/>
    <property type="molecule type" value="Genomic_DNA"/>
</dbReference>